<dbReference type="SUPFAM" id="SSF49265">
    <property type="entry name" value="Fibronectin type III"/>
    <property type="match status" value="1"/>
</dbReference>
<accession>A0A3B1D992</accession>
<dbReference type="InterPro" id="IPR015943">
    <property type="entry name" value="WD40/YVTN_repeat-like_dom_sf"/>
</dbReference>
<dbReference type="InterPro" id="IPR036278">
    <property type="entry name" value="Sialidase_sf"/>
</dbReference>
<feature type="non-terminal residue" evidence="1">
    <location>
        <position position="675"/>
    </location>
</feature>
<reference evidence="1" key="1">
    <citation type="submission" date="2018-06" db="EMBL/GenBank/DDBJ databases">
        <authorList>
            <person name="Zhirakovskaya E."/>
        </authorList>
    </citation>
    <scope>NUCLEOTIDE SEQUENCE</scope>
</reference>
<protein>
    <recommendedName>
        <fullName evidence="2">Fibronectin type-III domain-containing protein</fullName>
    </recommendedName>
</protein>
<name>A0A3B1D992_9ZZZZ</name>
<dbReference type="EMBL" id="UOGD01000409">
    <property type="protein sequence ID" value="VAX28335.1"/>
    <property type="molecule type" value="Genomic_DNA"/>
</dbReference>
<gene>
    <name evidence="1" type="ORF">MNBD_IGNAVI01-1009</name>
</gene>
<dbReference type="InterPro" id="IPR013783">
    <property type="entry name" value="Ig-like_fold"/>
</dbReference>
<dbReference type="CDD" id="cd15482">
    <property type="entry name" value="Sialidase_non-viral"/>
    <property type="match status" value="2"/>
</dbReference>
<evidence type="ECO:0000313" key="1">
    <source>
        <dbReference type="EMBL" id="VAX28335.1"/>
    </source>
</evidence>
<dbReference type="SUPFAM" id="SSF110296">
    <property type="entry name" value="Oligoxyloglucan reducing end-specific cellobiohydrolase"/>
    <property type="match status" value="2"/>
</dbReference>
<dbReference type="GO" id="GO:0010411">
    <property type="term" value="P:xyloglucan metabolic process"/>
    <property type="evidence" value="ECO:0007669"/>
    <property type="project" value="TreeGrafter"/>
</dbReference>
<dbReference type="PANTHER" id="PTHR43739:SF5">
    <property type="entry name" value="EXO-ALPHA-SIALIDASE"/>
    <property type="match status" value="1"/>
</dbReference>
<dbReference type="AlphaFoldDB" id="A0A3B1D992"/>
<dbReference type="Gene3D" id="2.60.40.10">
    <property type="entry name" value="Immunoglobulins"/>
    <property type="match status" value="1"/>
</dbReference>
<dbReference type="PANTHER" id="PTHR43739">
    <property type="entry name" value="XYLOGLUCANASE (EUROFUNG)"/>
    <property type="match status" value="1"/>
</dbReference>
<sequence length="675" mass="76624">MKNSKLLLFILFLILVADLTQGQTWEFVGGPQGIYPNDQIFLKDGRILCSTEEGVFISDDSEENWTKGNVSKDFGAVYSLTERKNGEIIAIARNGIIKSFDKGINWSLVSNNSSLNDYGVRIFESPIDSSLYFNKGKILYKSNDDGYNWESIWTGEIIDGFTINDSGWIYLGVRYRNIKISKDNGTTFKRLPIPYDFSNTTISLLYPDKHGGLYFKTDNEIIHFYKKYNFFLIRNYHWTDIPLGVTSNGDLIFKYDNCIALYEYTTKQTRTLSCPGFVKDQFAKNVVIFGNTWIANFKYFGLYISYNGGRTWKDLNTGLAYKQSIAIEITDNDKLLVSTFDGGFWGSLYSSNDDGKTWLRKNPPLDPVFNEIVRLNNGNLVAAGSYGIYTSKNEGVDWKRKINFDIASSLFVSKNGIVYSGNNSKGIWISRDNANTWSSTSGIEDRYFSAFGESSEGRIFASSWYNDEGFYYSDNEGISWSLVTPSELSYRRIYDFIGKDDTLLAATPNGIYYSIDNGIEWNKISNIHNSCEKFSDAPNNELIAISPGNGVLRSTNSISKWESLGEGLNNRKVLDICFDKNNRLFAVTDSGIFRNDYYLNPFLISPVYAADKQPFNIELLWNGVNIANYYEVILSPDSSFNTNTRIISTPTNSVVVNSLTPNTTYYWQVKAFTVK</sequence>
<dbReference type="SUPFAM" id="SSF50939">
    <property type="entry name" value="Sialidases"/>
    <property type="match status" value="1"/>
</dbReference>
<evidence type="ECO:0008006" key="2">
    <source>
        <dbReference type="Google" id="ProtNLM"/>
    </source>
</evidence>
<dbReference type="InterPro" id="IPR036116">
    <property type="entry name" value="FN3_sf"/>
</dbReference>
<dbReference type="InterPro" id="IPR052025">
    <property type="entry name" value="Xyloglucanase_GH74"/>
</dbReference>
<organism evidence="1">
    <name type="scientific">hydrothermal vent metagenome</name>
    <dbReference type="NCBI Taxonomy" id="652676"/>
    <lineage>
        <taxon>unclassified sequences</taxon>
        <taxon>metagenomes</taxon>
        <taxon>ecological metagenomes</taxon>
    </lineage>
</organism>
<proteinExistence type="predicted"/>
<dbReference type="Gene3D" id="2.130.10.10">
    <property type="entry name" value="YVTN repeat-like/Quinoprotein amine dehydrogenase"/>
    <property type="match status" value="4"/>
</dbReference>